<gene>
    <name evidence="3" type="ORF">GCM10007053_05820</name>
</gene>
<name>A0A919CI15_9GAMM</name>
<evidence type="ECO:0000313" key="4">
    <source>
        <dbReference type="Proteomes" id="UP000644693"/>
    </source>
</evidence>
<dbReference type="RefSeq" id="WP_189474979.1">
    <property type="nucleotide sequence ID" value="NZ_BMYM01000001.1"/>
</dbReference>
<keyword evidence="2" id="KW-0472">Membrane</keyword>
<proteinExistence type="predicted"/>
<protein>
    <recommendedName>
        <fullName evidence="5">DUF4760 domain-containing protein</fullName>
    </recommendedName>
</protein>
<keyword evidence="4" id="KW-1185">Reference proteome</keyword>
<evidence type="ECO:0000313" key="3">
    <source>
        <dbReference type="EMBL" id="GHD27478.1"/>
    </source>
</evidence>
<evidence type="ECO:0008006" key="5">
    <source>
        <dbReference type="Google" id="ProtNLM"/>
    </source>
</evidence>
<comment type="caution">
    <text evidence="3">The sequence shown here is derived from an EMBL/GenBank/DDBJ whole genome shotgun (WGS) entry which is preliminary data.</text>
</comment>
<keyword evidence="2" id="KW-1133">Transmembrane helix</keyword>
<sequence length="172" mass="19314">MSWDAIGAVGEILGALAVFISLIYLAVQIRQNTRSVSTAATQSVLENLNAALQIGAGSKANARVIILGMNDFDALDRDEQMQFTLWLSSFLRTLELAHIHYERKLIDEDVWAGFEAQFAAILQSDSAQRIWQERRTMFGKRFRTFIEDLPTNPGVPTHSDSSQKLFGLRQEP</sequence>
<evidence type="ECO:0000256" key="2">
    <source>
        <dbReference type="SAM" id="Phobius"/>
    </source>
</evidence>
<organism evidence="3 4">
    <name type="scientific">Parahalioglobus pacificus</name>
    <dbReference type="NCBI Taxonomy" id="930806"/>
    <lineage>
        <taxon>Bacteria</taxon>
        <taxon>Pseudomonadati</taxon>
        <taxon>Pseudomonadota</taxon>
        <taxon>Gammaproteobacteria</taxon>
        <taxon>Cellvibrionales</taxon>
        <taxon>Halieaceae</taxon>
        <taxon>Parahalioglobus</taxon>
    </lineage>
</organism>
<dbReference type="AlphaFoldDB" id="A0A919CI15"/>
<accession>A0A919CI15</accession>
<dbReference type="Proteomes" id="UP000644693">
    <property type="component" value="Unassembled WGS sequence"/>
</dbReference>
<feature type="transmembrane region" description="Helical" evidence="2">
    <location>
        <begin position="6"/>
        <end position="27"/>
    </location>
</feature>
<reference evidence="3" key="1">
    <citation type="journal article" date="2014" name="Int. J. Syst. Evol. Microbiol.">
        <title>Complete genome sequence of Corynebacterium casei LMG S-19264T (=DSM 44701T), isolated from a smear-ripened cheese.</title>
        <authorList>
            <consortium name="US DOE Joint Genome Institute (JGI-PGF)"/>
            <person name="Walter F."/>
            <person name="Albersmeier A."/>
            <person name="Kalinowski J."/>
            <person name="Ruckert C."/>
        </authorList>
    </citation>
    <scope>NUCLEOTIDE SEQUENCE</scope>
    <source>
        <strain evidence="3">KCTC 23430</strain>
    </source>
</reference>
<keyword evidence="2" id="KW-0812">Transmembrane</keyword>
<dbReference type="EMBL" id="BMYM01000001">
    <property type="protein sequence ID" value="GHD27478.1"/>
    <property type="molecule type" value="Genomic_DNA"/>
</dbReference>
<feature type="region of interest" description="Disordered" evidence="1">
    <location>
        <begin position="149"/>
        <end position="172"/>
    </location>
</feature>
<evidence type="ECO:0000256" key="1">
    <source>
        <dbReference type="SAM" id="MobiDB-lite"/>
    </source>
</evidence>
<reference evidence="3" key="2">
    <citation type="submission" date="2020-09" db="EMBL/GenBank/DDBJ databases">
        <authorList>
            <person name="Sun Q."/>
            <person name="Kim S."/>
        </authorList>
    </citation>
    <scope>NUCLEOTIDE SEQUENCE</scope>
    <source>
        <strain evidence="3">KCTC 23430</strain>
    </source>
</reference>